<evidence type="ECO:0000256" key="2">
    <source>
        <dbReference type="SAM" id="SignalP"/>
    </source>
</evidence>
<name>A0A841I5Z7_9DEIO</name>
<protein>
    <submittedName>
        <fullName evidence="3">Uncharacterized protein</fullName>
    </submittedName>
</protein>
<comment type="caution">
    <text evidence="3">The sequence shown here is derived from an EMBL/GenBank/DDBJ whole genome shotgun (WGS) entry which is preliminary data.</text>
</comment>
<feature type="signal peptide" evidence="2">
    <location>
        <begin position="1"/>
        <end position="19"/>
    </location>
</feature>
<reference evidence="3 4" key="1">
    <citation type="submission" date="2020-08" db="EMBL/GenBank/DDBJ databases">
        <title>Genomic Encyclopedia of Type Strains, Phase IV (KMG-IV): sequencing the most valuable type-strain genomes for metagenomic binning, comparative biology and taxonomic classification.</title>
        <authorList>
            <person name="Goeker M."/>
        </authorList>
    </citation>
    <scope>NUCLEOTIDE SEQUENCE [LARGE SCALE GENOMIC DNA]</scope>
    <source>
        <strain evidence="3 4">DSM 21458</strain>
    </source>
</reference>
<evidence type="ECO:0000313" key="3">
    <source>
        <dbReference type="EMBL" id="MBB6099689.1"/>
    </source>
</evidence>
<feature type="region of interest" description="Disordered" evidence="1">
    <location>
        <begin position="24"/>
        <end position="51"/>
    </location>
</feature>
<dbReference type="RefSeq" id="WP_183988438.1">
    <property type="nucleotide sequence ID" value="NZ_JACHHG010000014.1"/>
</dbReference>
<keyword evidence="2" id="KW-0732">Signal</keyword>
<dbReference type="Proteomes" id="UP000569951">
    <property type="component" value="Unassembled WGS sequence"/>
</dbReference>
<dbReference type="AlphaFoldDB" id="A0A841I5Z7"/>
<dbReference type="EMBL" id="JACHHG010000014">
    <property type="protein sequence ID" value="MBB6099689.1"/>
    <property type="molecule type" value="Genomic_DNA"/>
</dbReference>
<dbReference type="PROSITE" id="PS51257">
    <property type="entry name" value="PROKAR_LIPOPROTEIN"/>
    <property type="match status" value="1"/>
</dbReference>
<evidence type="ECO:0000313" key="4">
    <source>
        <dbReference type="Proteomes" id="UP000569951"/>
    </source>
</evidence>
<evidence type="ECO:0000256" key="1">
    <source>
        <dbReference type="SAM" id="MobiDB-lite"/>
    </source>
</evidence>
<feature type="chain" id="PRO_5032720461" evidence="2">
    <location>
        <begin position="20"/>
        <end position="228"/>
    </location>
</feature>
<feature type="compositionally biased region" description="Low complexity" evidence="1">
    <location>
        <begin position="24"/>
        <end position="45"/>
    </location>
</feature>
<organism evidence="3 4">
    <name type="scientific">Deinobacterium chartae</name>
    <dbReference type="NCBI Taxonomy" id="521158"/>
    <lineage>
        <taxon>Bacteria</taxon>
        <taxon>Thermotogati</taxon>
        <taxon>Deinococcota</taxon>
        <taxon>Deinococci</taxon>
        <taxon>Deinococcales</taxon>
        <taxon>Deinococcaceae</taxon>
        <taxon>Deinobacterium</taxon>
    </lineage>
</organism>
<accession>A0A841I5Z7</accession>
<proteinExistence type="predicted"/>
<keyword evidence="4" id="KW-1185">Reference proteome</keyword>
<gene>
    <name evidence="3" type="ORF">HNR42_003147</name>
</gene>
<sequence>MRLKAPLILLLCAALTACGAGTPAPTGTSPGTNPGGAAYNPNANPRPSGDSRVPYRGDWVWAVSFSSGESFVGAMSISRRAPADANFVNVGVGVSEWCVSSDCRFSGDVGMIGTMVFDDGSYHLTAAHYDASSEQVRFMGLDHDGRVGNEVEGRPTLSGPGVWQFTSGGTAQVGFAMVQVDADPAVKLQGTSKPTPALPRVGEVLRVQGKVTGHLEVRALEVLRERLR</sequence>